<dbReference type="AlphaFoldDB" id="A0A1E3XEQ4"/>
<organism evidence="1 2">
    <name type="scientific">Candidatus Scalindua rubra</name>
    <dbReference type="NCBI Taxonomy" id="1872076"/>
    <lineage>
        <taxon>Bacteria</taxon>
        <taxon>Pseudomonadati</taxon>
        <taxon>Planctomycetota</taxon>
        <taxon>Candidatus Brocadiia</taxon>
        <taxon>Candidatus Brocadiales</taxon>
        <taxon>Candidatus Scalinduaceae</taxon>
        <taxon>Candidatus Scalindua</taxon>
    </lineage>
</organism>
<proteinExistence type="predicted"/>
<dbReference type="Proteomes" id="UP000094056">
    <property type="component" value="Unassembled WGS sequence"/>
</dbReference>
<evidence type="ECO:0000313" key="1">
    <source>
        <dbReference type="EMBL" id="ODS34112.1"/>
    </source>
</evidence>
<accession>A0A1E3XEQ4</accession>
<name>A0A1E3XEQ4_9BACT</name>
<protein>
    <recommendedName>
        <fullName evidence="3">Lipoprotein</fullName>
    </recommendedName>
</protein>
<gene>
    <name evidence="1" type="ORF">SCARUB_00785</name>
</gene>
<evidence type="ECO:0008006" key="3">
    <source>
        <dbReference type="Google" id="ProtNLM"/>
    </source>
</evidence>
<reference evidence="1 2" key="1">
    <citation type="submission" date="2016-07" db="EMBL/GenBank/DDBJ databases">
        <title>Draft genome of Scalindua rubra, obtained from a brine-seawater interface in the Red Sea, sheds light on salt adaptation in anammox bacteria.</title>
        <authorList>
            <person name="Speth D.R."/>
            <person name="Lagkouvardos I."/>
            <person name="Wang Y."/>
            <person name="Qian P.-Y."/>
            <person name="Dutilh B.E."/>
            <person name="Jetten M.S."/>
        </authorList>
    </citation>
    <scope>NUCLEOTIDE SEQUENCE [LARGE SCALE GENOMIC DNA]</scope>
    <source>
        <strain evidence="1">BSI-1</strain>
    </source>
</reference>
<sequence>MYKNSFILISVLIYFLTIMTSSCTTLPEATSTNSLVTVPVQQTFVYHSLENEKIGYLDFMPLPPNYSSDYFPNERVFTGEVYSKDPTASLSSILSNGYLFVPKDYQTILESSFYHTLISMNLKLKKYKSLQEARFDREE</sequence>
<comment type="caution">
    <text evidence="1">The sequence shown here is derived from an EMBL/GenBank/DDBJ whole genome shotgun (WGS) entry which is preliminary data.</text>
</comment>
<dbReference type="PROSITE" id="PS51257">
    <property type="entry name" value="PROKAR_LIPOPROTEIN"/>
    <property type="match status" value="1"/>
</dbReference>
<dbReference type="EMBL" id="MAYW01000013">
    <property type="protein sequence ID" value="ODS34112.1"/>
    <property type="molecule type" value="Genomic_DNA"/>
</dbReference>
<evidence type="ECO:0000313" key="2">
    <source>
        <dbReference type="Proteomes" id="UP000094056"/>
    </source>
</evidence>